<dbReference type="InterPro" id="IPR013833">
    <property type="entry name" value="Cyt_c_oxidase_su3_a-hlx"/>
</dbReference>
<dbReference type="PANTHER" id="PTHR11403">
    <property type="entry name" value="CYTOCHROME C OXIDASE SUBUNIT III"/>
    <property type="match status" value="1"/>
</dbReference>
<feature type="transmembrane region" description="Helical" evidence="7">
    <location>
        <begin position="159"/>
        <end position="181"/>
    </location>
</feature>
<evidence type="ECO:0000256" key="3">
    <source>
        <dbReference type="ARBA" id="ARBA00022692"/>
    </source>
</evidence>
<feature type="domain" description="Heme-copper oxidase subunit III family profile" evidence="8">
    <location>
        <begin position="1"/>
        <end position="183"/>
    </location>
</feature>
<name>A0A7W9YXK8_9HYPH</name>
<dbReference type="Gene3D" id="1.20.120.80">
    <property type="entry name" value="Cytochrome c oxidase, subunit III, four-helix bundle"/>
    <property type="match status" value="1"/>
</dbReference>
<keyword evidence="3 6" id="KW-0812">Transmembrane</keyword>
<proteinExistence type="inferred from homology"/>
<evidence type="ECO:0000256" key="4">
    <source>
        <dbReference type="ARBA" id="ARBA00022989"/>
    </source>
</evidence>
<keyword evidence="5 7" id="KW-0472">Membrane</keyword>
<dbReference type="GO" id="GO:0005886">
    <property type="term" value="C:plasma membrane"/>
    <property type="evidence" value="ECO:0007669"/>
    <property type="project" value="UniProtKB-SubCell"/>
</dbReference>
<evidence type="ECO:0000313" key="9">
    <source>
        <dbReference type="EMBL" id="MBB6180265.1"/>
    </source>
</evidence>
<dbReference type="PANTHER" id="PTHR11403:SF6">
    <property type="entry name" value="NITRIC OXIDE REDUCTASE SUBUNIT E"/>
    <property type="match status" value="1"/>
</dbReference>
<feature type="transmembrane region" description="Helical" evidence="7">
    <location>
        <begin position="18"/>
        <end position="41"/>
    </location>
</feature>
<dbReference type="InterPro" id="IPR035973">
    <property type="entry name" value="Cyt_c_oxidase_su3-like_sf"/>
</dbReference>
<keyword evidence="4 7" id="KW-1133">Transmembrane helix</keyword>
<evidence type="ECO:0000256" key="6">
    <source>
        <dbReference type="RuleBase" id="RU003376"/>
    </source>
</evidence>
<evidence type="ECO:0000256" key="2">
    <source>
        <dbReference type="ARBA" id="ARBA00010581"/>
    </source>
</evidence>
<dbReference type="Proteomes" id="UP000535501">
    <property type="component" value="Unassembled WGS sequence"/>
</dbReference>
<dbReference type="InterPro" id="IPR024791">
    <property type="entry name" value="Cyt_c/ubiquinol_Oxase_su3"/>
</dbReference>
<sequence length="183" mass="19920">MADVPASHAEPVDEGGDLLLWILVWSELVTFGILFAAFLVVSLFQPAEFAAAKLQLSTRIAGFNTIVLLASSWTAALAVHAVSNRRLQQVYLAATAVLGFGFVAVKLAEYAAEIPAAGDAAFGSFFELYFLITGFHLAHVAFLALVLLLIAWRPRQSNVVMATTIWHVVDLIWLVMFPLLYLG</sequence>
<comment type="subcellular location">
    <subcellularLocation>
        <location evidence="6">Cell membrane</location>
        <topology evidence="6">Multi-pass membrane protein</topology>
    </subcellularLocation>
    <subcellularLocation>
        <location evidence="1">Membrane</location>
        <topology evidence="1">Multi-pass membrane protein</topology>
    </subcellularLocation>
</comment>
<dbReference type="SUPFAM" id="SSF81452">
    <property type="entry name" value="Cytochrome c oxidase subunit III-like"/>
    <property type="match status" value="1"/>
</dbReference>
<accession>A0A7W9YXK8</accession>
<comment type="caution">
    <text evidence="9">The sequence shown here is derived from an EMBL/GenBank/DDBJ whole genome shotgun (WGS) entry which is preliminary data.</text>
</comment>
<evidence type="ECO:0000256" key="5">
    <source>
        <dbReference type="ARBA" id="ARBA00023136"/>
    </source>
</evidence>
<dbReference type="EMBL" id="JACHEJ010000004">
    <property type="protein sequence ID" value="MBB6180265.1"/>
    <property type="molecule type" value="Genomic_DNA"/>
</dbReference>
<evidence type="ECO:0000256" key="1">
    <source>
        <dbReference type="ARBA" id="ARBA00004141"/>
    </source>
</evidence>
<evidence type="ECO:0000259" key="8">
    <source>
        <dbReference type="PROSITE" id="PS50253"/>
    </source>
</evidence>
<comment type="similarity">
    <text evidence="2 6">Belongs to the cytochrome c oxidase subunit 3 family.</text>
</comment>
<gene>
    <name evidence="9" type="ORF">HNQ75_002240</name>
</gene>
<feature type="transmembrane region" description="Helical" evidence="7">
    <location>
        <begin position="128"/>
        <end position="152"/>
    </location>
</feature>
<reference evidence="9 10" key="1">
    <citation type="submission" date="2020-08" db="EMBL/GenBank/DDBJ databases">
        <title>Genomic Encyclopedia of Type Strains, Phase IV (KMG-IV): sequencing the most valuable type-strain genomes for metagenomic binning, comparative biology and taxonomic classification.</title>
        <authorList>
            <person name="Goeker M."/>
        </authorList>
    </citation>
    <scope>NUCLEOTIDE SEQUENCE [LARGE SCALE GENOMIC DNA]</scope>
    <source>
        <strain evidence="9 10">DSM 102134</strain>
    </source>
</reference>
<protein>
    <submittedName>
        <fullName evidence="9">Nitric oxide reductase NorE protein</fullName>
    </submittedName>
</protein>
<feature type="transmembrane region" description="Helical" evidence="7">
    <location>
        <begin position="61"/>
        <end position="83"/>
    </location>
</feature>
<organism evidence="9 10">
    <name type="scientific">Pseudorhizobium flavum</name>
    <dbReference type="NCBI Taxonomy" id="1335061"/>
    <lineage>
        <taxon>Bacteria</taxon>
        <taxon>Pseudomonadati</taxon>
        <taxon>Pseudomonadota</taxon>
        <taxon>Alphaproteobacteria</taxon>
        <taxon>Hyphomicrobiales</taxon>
        <taxon>Rhizobiaceae</taxon>
        <taxon>Rhizobium/Agrobacterium group</taxon>
        <taxon>Pseudorhizobium</taxon>
    </lineage>
</organism>
<dbReference type="GO" id="GO:0019646">
    <property type="term" value="P:aerobic electron transport chain"/>
    <property type="evidence" value="ECO:0007669"/>
    <property type="project" value="InterPro"/>
</dbReference>
<dbReference type="InterPro" id="IPR000298">
    <property type="entry name" value="Cyt_c_oxidase-like_su3"/>
</dbReference>
<dbReference type="RefSeq" id="WP_077546981.1">
    <property type="nucleotide sequence ID" value="NZ_JACHEJ010000004.1"/>
</dbReference>
<dbReference type="AlphaFoldDB" id="A0A7W9YXK8"/>
<dbReference type="PROSITE" id="PS50253">
    <property type="entry name" value="COX3"/>
    <property type="match status" value="1"/>
</dbReference>
<evidence type="ECO:0000256" key="7">
    <source>
        <dbReference type="SAM" id="Phobius"/>
    </source>
</evidence>
<feature type="transmembrane region" description="Helical" evidence="7">
    <location>
        <begin position="90"/>
        <end position="108"/>
    </location>
</feature>
<keyword evidence="10" id="KW-1185">Reference proteome</keyword>
<dbReference type="GO" id="GO:0004129">
    <property type="term" value="F:cytochrome-c oxidase activity"/>
    <property type="evidence" value="ECO:0007669"/>
    <property type="project" value="InterPro"/>
</dbReference>
<evidence type="ECO:0000313" key="10">
    <source>
        <dbReference type="Proteomes" id="UP000535501"/>
    </source>
</evidence>
<dbReference type="Pfam" id="PF00510">
    <property type="entry name" value="COX3"/>
    <property type="match status" value="1"/>
</dbReference>